<feature type="transmembrane region" description="Helical" evidence="7">
    <location>
        <begin position="89"/>
        <end position="106"/>
    </location>
</feature>
<dbReference type="Gene3D" id="1.20.1250.20">
    <property type="entry name" value="MFS general substrate transporter like domains"/>
    <property type="match status" value="1"/>
</dbReference>
<feature type="transmembrane region" description="Helical" evidence="7">
    <location>
        <begin position="338"/>
        <end position="362"/>
    </location>
</feature>
<dbReference type="Pfam" id="PF05977">
    <property type="entry name" value="MFS_3"/>
    <property type="match status" value="1"/>
</dbReference>
<dbReference type="OrthoDB" id="6187882at2"/>
<reference evidence="9" key="1">
    <citation type="submission" date="2019-06" db="EMBL/GenBank/DDBJ databases">
        <title>The complete genome of Emcibacter congregatus ZYLT.</title>
        <authorList>
            <person name="Zhao Z."/>
        </authorList>
    </citation>
    <scope>NUCLEOTIDE SEQUENCE [LARGE SCALE GENOMIC DNA]</scope>
    <source>
        <strain evidence="9">MCCC 1A06723</strain>
    </source>
</reference>
<evidence type="ECO:0000256" key="7">
    <source>
        <dbReference type="SAM" id="Phobius"/>
    </source>
</evidence>
<sequence>MLKNQFHLLAVRRFLPLFLVQFFGAFNDNLFKNALVILITYRLAADMDMNVAIAVTAAQGIFILPFFLFSALAGQLADKFEKTALIRKLKLVEIALMLLAGAGFWIGQFYVLMLTLFLMGCQSSFFGPLKYGILPDHLSEDELIAGNALVGGSTFLAILLGTIIGGLSILGGNGALLVSALVILVSVAGFIAARAMPWTGAASPDLALESNILRESWIIMKHARGNRAVFHSIMGISWFWLLGATVLAQFPALTRTVLGGDEQVGTLFLAAFSVGIGLGALLCHKLLRGIVSARYVPLAALGMGLFCLDLYLACQSLGPPADGSLLGIGQFAADLRYWRIFMDCLLISIFGGLYIVPLYALLQDRSDPALRSRMVAANNIFNAVFMVLGALVTMALLAAGLSIPGVFLALGLLTWGVAYYIFRTIRPSAPSPSH</sequence>
<feature type="transmembrane region" description="Helical" evidence="7">
    <location>
        <begin position="143"/>
        <end position="169"/>
    </location>
</feature>
<keyword evidence="5 7" id="KW-1133">Transmembrane helix</keyword>
<feature type="transmembrane region" description="Helical" evidence="7">
    <location>
        <begin position="403"/>
        <end position="422"/>
    </location>
</feature>
<comment type="caution">
    <text evidence="8">The sequence shown here is derived from an EMBL/GenBank/DDBJ whole genome shotgun (WGS) entry which is preliminary data.</text>
</comment>
<evidence type="ECO:0000256" key="3">
    <source>
        <dbReference type="ARBA" id="ARBA00022475"/>
    </source>
</evidence>
<evidence type="ECO:0000256" key="4">
    <source>
        <dbReference type="ARBA" id="ARBA00022692"/>
    </source>
</evidence>
<dbReference type="PANTHER" id="PTHR43266:SF2">
    <property type="entry name" value="MAJOR FACILITATOR SUPERFAMILY (MFS) PROFILE DOMAIN-CONTAINING PROTEIN"/>
    <property type="match status" value="1"/>
</dbReference>
<keyword evidence="6 7" id="KW-0472">Membrane</keyword>
<keyword evidence="4 7" id="KW-0812">Transmembrane</keyword>
<dbReference type="CDD" id="cd06173">
    <property type="entry name" value="MFS_MefA_like"/>
    <property type="match status" value="1"/>
</dbReference>
<feature type="transmembrane region" description="Helical" evidence="7">
    <location>
        <begin position="374"/>
        <end position="397"/>
    </location>
</feature>
<dbReference type="AlphaFoldDB" id="A0A501PN14"/>
<feature type="transmembrane region" description="Helical" evidence="7">
    <location>
        <begin position="295"/>
        <end position="318"/>
    </location>
</feature>
<dbReference type="InterPro" id="IPR036259">
    <property type="entry name" value="MFS_trans_sf"/>
</dbReference>
<keyword evidence="9" id="KW-1185">Reference proteome</keyword>
<keyword evidence="2" id="KW-0813">Transport</keyword>
<protein>
    <submittedName>
        <fullName evidence="8">MFS transporter</fullName>
    </submittedName>
</protein>
<evidence type="ECO:0000256" key="5">
    <source>
        <dbReference type="ARBA" id="ARBA00022989"/>
    </source>
</evidence>
<dbReference type="Proteomes" id="UP000319148">
    <property type="component" value="Unassembled WGS sequence"/>
</dbReference>
<evidence type="ECO:0000256" key="2">
    <source>
        <dbReference type="ARBA" id="ARBA00022448"/>
    </source>
</evidence>
<accession>A0A501PN14</accession>
<feature type="transmembrane region" description="Helical" evidence="7">
    <location>
        <begin position="228"/>
        <end position="252"/>
    </location>
</feature>
<feature type="transmembrane region" description="Helical" evidence="7">
    <location>
        <begin position="175"/>
        <end position="193"/>
    </location>
</feature>
<keyword evidence="3" id="KW-1003">Cell membrane</keyword>
<name>A0A501PN14_9PROT</name>
<dbReference type="PANTHER" id="PTHR43266">
    <property type="entry name" value="MACROLIDE-EFFLUX PROTEIN"/>
    <property type="match status" value="1"/>
</dbReference>
<feature type="transmembrane region" description="Helical" evidence="7">
    <location>
        <begin position="51"/>
        <end position="77"/>
    </location>
</feature>
<proteinExistence type="predicted"/>
<dbReference type="GO" id="GO:0005886">
    <property type="term" value="C:plasma membrane"/>
    <property type="evidence" value="ECO:0007669"/>
    <property type="project" value="UniProtKB-SubCell"/>
</dbReference>
<evidence type="ECO:0000313" key="8">
    <source>
        <dbReference type="EMBL" id="TPD61685.1"/>
    </source>
</evidence>
<evidence type="ECO:0000256" key="6">
    <source>
        <dbReference type="ARBA" id="ARBA00023136"/>
    </source>
</evidence>
<feature type="transmembrane region" description="Helical" evidence="7">
    <location>
        <begin position="264"/>
        <end position="283"/>
    </location>
</feature>
<gene>
    <name evidence="8" type="ORF">FIV46_05595</name>
</gene>
<dbReference type="SUPFAM" id="SSF103473">
    <property type="entry name" value="MFS general substrate transporter"/>
    <property type="match status" value="1"/>
</dbReference>
<dbReference type="EMBL" id="VFIY01000005">
    <property type="protein sequence ID" value="TPD61685.1"/>
    <property type="molecule type" value="Genomic_DNA"/>
</dbReference>
<evidence type="ECO:0000313" key="9">
    <source>
        <dbReference type="Proteomes" id="UP000319148"/>
    </source>
</evidence>
<organism evidence="8 9">
    <name type="scientific">Emcibacter nanhaiensis</name>
    <dbReference type="NCBI Taxonomy" id="1505037"/>
    <lineage>
        <taxon>Bacteria</taxon>
        <taxon>Pseudomonadati</taxon>
        <taxon>Pseudomonadota</taxon>
        <taxon>Alphaproteobacteria</taxon>
        <taxon>Emcibacterales</taxon>
        <taxon>Emcibacteraceae</taxon>
        <taxon>Emcibacter</taxon>
    </lineage>
</organism>
<evidence type="ECO:0000256" key="1">
    <source>
        <dbReference type="ARBA" id="ARBA00004651"/>
    </source>
</evidence>
<dbReference type="RefSeq" id="WP_139939251.1">
    <property type="nucleotide sequence ID" value="NZ_JBHSYP010000003.1"/>
</dbReference>
<comment type="subcellular location">
    <subcellularLocation>
        <location evidence="1">Cell membrane</location>
        <topology evidence="1">Multi-pass membrane protein</topology>
    </subcellularLocation>
</comment>
<dbReference type="InterPro" id="IPR010290">
    <property type="entry name" value="TM_effector"/>
</dbReference>